<sequence length="181" mass="20848">MVPDKYFFEEGANHFSCILCGGKTTTNQKKHACGQRHQNLVWLDEERHERQRERISANEALDKGESNLPRIEIGPLVDQDTLPNEEVKPSGSETEPIDENVVVPIDLFEDGESEHEEEEQNWMNLLGTAIDQIDDEPADNLGGQLVPAFRHEVAQIEEVMDLDSQWFPFLNKEVRQQEQFY</sequence>
<dbReference type="EMBL" id="VDEP01000237">
    <property type="protein sequence ID" value="KAA1121661.1"/>
    <property type="molecule type" value="Genomic_DNA"/>
</dbReference>
<evidence type="ECO:0000313" key="2">
    <source>
        <dbReference type="Proteomes" id="UP000325313"/>
    </source>
</evidence>
<protein>
    <submittedName>
        <fullName evidence="1">Uncharacterized protein</fullName>
    </submittedName>
</protein>
<gene>
    <name evidence="1" type="ORF">PGTUg99_013649</name>
</gene>
<organism evidence="1 2">
    <name type="scientific">Puccinia graminis f. sp. tritici</name>
    <dbReference type="NCBI Taxonomy" id="56615"/>
    <lineage>
        <taxon>Eukaryota</taxon>
        <taxon>Fungi</taxon>
        <taxon>Dikarya</taxon>
        <taxon>Basidiomycota</taxon>
        <taxon>Pucciniomycotina</taxon>
        <taxon>Pucciniomycetes</taxon>
        <taxon>Pucciniales</taxon>
        <taxon>Pucciniaceae</taxon>
        <taxon>Puccinia</taxon>
    </lineage>
</organism>
<dbReference type="Proteomes" id="UP000325313">
    <property type="component" value="Unassembled WGS sequence"/>
</dbReference>
<dbReference type="AlphaFoldDB" id="A0A5B0R7B0"/>
<proteinExistence type="predicted"/>
<evidence type="ECO:0000313" key="1">
    <source>
        <dbReference type="EMBL" id="KAA1121661.1"/>
    </source>
</evidence>
<name>A0A5B0R7B0_PUCGR</name>
<accession>A0A5B0R7B0</accession>
<comment type="caution">
    <text evidence="1">The sequence shown here is derived from an EMBL/GenBank/DDBJ whole genome shotgun (WGS) entry which is preliminary data.</text>
</comment>
<reference evidence="1 2" key="1">
    <citation type="submission" date="2019-05" db="EMBL/GenBank/DDBJ databases">
        <title>Emergence of the Ug99 lineage of the wheat stem rust pathogen through somatic hybridization.</title>
        <authorList>
            <person name="Li F."/>
            <person name="Upadhyaya N.M."/>
            <person name="Sperschneider J."/>
            <person name="Matny O."/>
            <person name="Nguyen-Phuc H."/>
            <person name="Mago R."/>
            <person name="Raley C."/>
            <person name="Miller M.E."/>
            <person name="Silverstein K.A.T."/>
            <person name="Henningsen E."/>
            <person name="Hirsch C.D."/>
            <person name="Visser B."/>
            <person name="Pretorius Z.A."/>
            <person name="Steffenson B.J."/>
            <person name="Schwessinger B."/>
            <person name="Dodds P.N."/>
            <person name="Figueroa M."/>
        </authorList>
    </citation>
    <scope>NUCLEOTIDE SEQUENCE [LARGE SCALE GENOMIC DNA]</scope>
    <source>
        <strain evidence="1 2">Ug99</strain>
    </source>
</reference>